<keyword evidence="1" id="KW-0812">Transmembrane</keyword>
<dbReference type="EMBL" id="FOVP01000021">
    <property type="protein sequence ID" value="SFO25355.1"/>
    <property type="molecule type" value="Genomic_DNA"/>
</dbReference>
<dbReference type="OrthoDB" id="9942225at2"/>
<reference evidence="3" key="1">
    <citation type="submission" date="2016-10" db="EMBL/GenBank/DDBJ databases">
        <authorList>
            <person name="Varghese N."/>
            <person name="Submissions S."/>
        </authorList>
    </citation>
    <scope>NUCLEOTIDE SEQUENCE [LARGE SCALE GENOMIC DNA]</scope>
    <source>
        <strain evidence="3">DSM 28463</strain>
    </source>
</reference>
<dbReference type="AlphaFoldDB" id="A0A1I5FNL8"/>
<evidence type="ECO:0000313" key="3">
    <source>
        <dbReference type="Proteomes" id="UP000198599"/>
    </source>
</evidence>
<sequence length="59" mass="6599">MSENMTETQFDTLMKRLDHIESNMVRKSDVFQSVMTVQGFTFAIVVGVIVVLNSLVGFG</sequence>
<evidence type="ECO:0000313" key="2">
    <source>
        <dbReference type="EMBL" id="SFO25355.1"/>
    </source>
</evidence>
<accession>A0A1I5FNL8</accession>
<dbReference type="RefSeq" id="WP_092841441.1">
    <property type="nucleotide sequence ID" value="NZ_FOVP01000021.1"/>
</dbReference>
<dbReference type="Proteomes" id="UP000198599">
    <property type="component" value="Unassembled WGS sequence"/>
</dbReference>
<keyword evidence="3" id="KW-1185">Reference proteome</keyword>
<keyword evidence="1" id="KW-0472">Membrane</keyword>
<keyword evidence="1" id="KW-1133">Transmembrane helix</keyword>
<protein>
    <submittedName>
        <fullName evidence="2">Uncharacterized protein</fullName>
    </submittedName>
</protein>
<proteinExistence type="predicted"/>
<gene>
    <name evidence="2" type="ORF">SAMN04487859_1215</name>
</gene>
<feature type="transmembrane region" description="Helical" evidence="1">
    <location>
        <begin position="34"/>
        <end position="56"/>
    </location>
</feature>
<organism evidence="2 3">
    <name type="scientific">Roseovarius lutimaris</name>
    <dbReference type="NCBI Taxonomy" id="1005928"/>
    <lineage>
        <taxon>Bacteria</taxon>
        <taxon>Pseudomonadati</taxon>
        <taxon>Pseudomonadota</taxon>
        <taxon>Alphaproteobacteria</taxon>
        <taxon>Rhodobacterales</taxon>
        <taxon>Roseobacteraceae</taxon>
        <taxon>Roseovarius</taxon>
    </lineage>
</organism>
<name>A0A1I5FNL8_9RHOB</name>
<evidence type="ECO:0000256" key="1">
    <source>
        <dbReference type="SAM" id="Phobius"/>
    </source>
</evidence>